<evidence type="ECO:0000259" key="5">
    <source>
        <dbReference type="PROSITE" id="PS51792"/>
    </source>
</evidence>
<reference evidence="6 7" key="1">
    <citation type="journal article" date="2011" name="Proc. Natl. Acad. Sci. U.S.A.">
        <title>Evolutionary erosion of yeast sex chromosomes by mating-type switching accidents.</title>
        <authorList>
            <person name="Gordon J.L."/>
            <person name="Armisen D."/>
            <person name="Proux-Wera E."/>
            <person name="Oheigeartaigh S.S."/>
            <person name="Byrne K.P."/>
            <person name="Wolfe K.H."/>
        </authorList>
    </citation>
    <scope>NUCLEOTIDE SEQUENCE [LARGE SCALE GENOMIC DNA]</scope>
    <source>
        <strain evidence="7">ATCC 34711 / CBS 6284 / DSM 70876 / NBRC 10599 / NRRL Y-10934 / UCD 77-7</strain>
    </source>
</reference>
<dbReference type="EMBL" id="HE806321">
    <property type="protein sequence ID" value="CCH61817.1"/>
    <property type="molecule type" value="Genomic_DNA"/>
</dbReference>
<evidence type="ECO:0000256" key="4">
    <source>
        <dbReference type="SAM" id="MobiDB-lite"/>
    </source>
</evidence>
<dbReference type="InterPro" id="IPR004910">
    <property type="entry name" value="Yippee/Mis18/Cereblon"/>
</dbReference>
<feature type="compositionally biased region" description="Low complexity" evidence="4">
    <location>
        <begin position="53"/>
        <end position="77"/>
    </location>
</feature>
<dbReference type="HOGENOM" id="CLU_1042743_0_0_1"/>
<dbReference type="PANTHER" id="PTHR13848">
    <property type="entry name" value="PROTEIN YIPPEE-LIKE CG15309-RELATED"/>
    <property type="match status" value="1"/>
</dbReference>
<dbReference type="PROSITE" id="PS51792">
    <property type="entry name" value="YIPPEE"/>
    <property type="match status" value="1"/>
</dbReference>
<evidence type="ECO:0000256" key="2">
    <source>
        <dbReference type="ARBA" id="ARBA00022723"/>
    </source>
</evidence>
<evidence type="ECO:0000313" key="6">
    <source>
        <dbReference type="EMBL" id="CCH61817.1"/>
    </source>
</evidence>
<organism evidence="6 7">
    <name type="scientific">Henningerozyma blattae (strain ATCC 34711 / CBS 6284 / DSM 70876 / NBRC 10599 / NRRL Y-10934 / UCD 77-7)</name>
    <name type="common">Yeast</name>
    <name type="synonym">Tetrapisispora blattae</name>
    <dbReference type="NCBI Taxonomy" id="1071380"/>
    <lineage>
        <taxon>Eukaryota</taxon>
        <taxon>Fungi</taxon>
        <taxon>Dikarya</taxon>
        <taxon>Ascomycota</taxon>
        <taxon>Saccharomycotina</taxon>
        <taxon>Saccharomycetes</taxon>
        <taxon>Saccharomycetales</taxon>
        <taxon>Saccharomycetaceae</taxon>
        <taxon>Henningerozyma</taxon>
    </lineage>
</organism>
<comment type="similarity">
    <text evidence="1">Belongs to the yippee family.</text>
</comment>
<dbReference type="OrthoDB" id="6407410at2759"/>
<dbReference type="InterPro" id="IPR034751">
    <property type="entry name" value="Yippee"/>
</dbReference>
<dbReference type="RefSeq" id="XP_004181336.1">
    <property type="nucleotide sequence ID" value="XM_004181288.1"/>
</dbReference>
<dbReference type="KEGG" id="tbl:TBLA_0F02780"/>
<feature type="region of interest" description="Disordered" evidence="4">
    <location>
        <begin position="45"/>
        <end position="91"/>
    </location>
</feature>
<name>I2H615_HENB6</name>
<sequence>MGLRCASYIESTPKYYSYNNGSGASHGHYCSGPYSLRNGNYKYHIAPSRNHTSRNGSGPSGLSSLSNSISSASSNGSTRDGSRRNSSRERISFANSNRHLILIDDLYTDTNSNGRNRVPEAGSIPSHMATLDPSSLSNYYLSHYYSHDKYPGDLLDLKMASGHDSQPLAITYGCKSCRSHLSSQTQIMSKDYRGKTGDAYLMNNVVNVTMGDVEKRTMITGDYLVCDIHCHWCNSVVGWKYLKSQRNDQKYKEGKYILELKMICNCD</sequence>
<dbReference type="InterPro" id="IPR039058">
    <property type="entry name" value="Yippee_fam"/>
</dbReference>
<keyword evidence="3" id="KW-0862">Zinc</keyword>
<feature type="domain" description="Yippee" evidence="5">
    <location>
        <begin position="170"/>
        <end position="267"/>
    </location>
</feature>
<evidence type="ECO:0000313" key="7">
    <source>
        <dbReference type="Proteomes" id="UP000002866"/>
    </source>
</evidence>
<dbReference type="eggNOG" id="KOG3399">
    <property type="taxonomic scope" value="Eukaryota"/>
</dbReference>
<proteinExistence type="inferred from homology"/>
<keyword evidence="2" id="KW-0479">Metal-binding</keyword>
<protein>
    <recommendedName>
        <fullName evidence="5">Yippee domain-containing protein</fullName>
    </recommendedName>
</protein>
<feature type="compositionally biased region" description="Basic and acidic residues" evidence="4">
    <location>
        <begin position="80"/>
        <end position="91"/>
    </location>
</feature>
<dbReference type="GO" id="GO:0046872">
    <property type="term" value="F:metal ion binding"/>
    <property type="evidence" value="ECO:0007669"/>
    <property type="project" value="UniProtKB-KW"/>
</dbReference>
<dbReference type="InParanoid" id="I2H615"/>
<dbReference type="Proteomes" id="UP000002866">
    <property type="component" value="Chromosome 6"/>
</dbReference>
<gene>
    <name evidence="6" type="primary">TBLA0F02780</name>
    <name evidence="6" type="ORF">TBLA_0F02780</name>
</gene>
<keyword evidence="7" id="KW-1185">Reference proteome</keyword>
<dbReference type="AlphaFoldDB" id="I2H615"/>
<evidence type="ECO:0000256" key="1">
    <source>
        <dbReference type="ARBA" id="ARBA00005613"/>
    </source>
</evidence>
<accession>I2H615</accession>
<evidence type="ECO:0000256" key="3">
    <source>
        <dbReference type="ARBA" id="ARBA00022833"/>
    </source>
</evidence>
<dbReference type="STRING" id="1071380.I2H615"/>
<dbReference type="Pfam" id="PF03226">
    <property type="entry name" value="Yippee-Mis18"/>
    <property type="match status" value="1"/>
</dbReference>
<dbReference type="GeneID" id="14496926"/>